<dbReference type="EMBL" id="CP159872">
    <property type="protein sequence ID" value="XCM78249.1"/>
    <property type="molecule type" value="Genomic_DNA"/>
</dbReference>
<feature type="transmembrane region" description="Helical" evidence="2">
    <location>
        <begin position="50"/>
        <end position="74"/>
    </location>
</feature>
<dbReference type="InterPro" id="IPR045512">
    <property type="entry name" value="DUF6480"/>
</dbReference>
<dbReference type="KEGG" id="kcm:ABWK59_04520"/>
<dbReference type="AlphaFoldDB" id="A0AAU8JPP8"/>
<name>A0AAU8JPP8_9ACTN</name>
<gene>
    <name evidence="3" type="ORF">ABWK59_04520</name>
</gene>
<dbReference type="RefSeq" id="WP_354637992.1">
    <property type="nucleotide sequence ID" value="NZ_CP159872.1"/>
</dbReference>
<keyword evidence="2" id="KW-0812">Transmembrane</keyword>
<reference evidence="3" key="1">
    <citation type="submission" date="2024-06" db="EMBL/GenBank/DDBJ databases">
        <title>The genome sequences of Kitasatospora sp. strain HUAS MG31.</title>
        <authorList>
            <person name="Mo P."/>
        </authorList>
    </citation>
    <scope>NUCLEOTIDE SEQUENCE</scope>
    <source>
        <strain evidence="3">HUAS MG31</strain>
    </source>
</reference>
<keyword evidence="2" id="KW-0472">Membrane</keyword>
<dbReference type="Pfam" id="PF20088">
    <property type="entry name" value="DUF6480"/>
    <property type="match status" value="1"/>
</dbReference>
<evidence type="ECO:0000256" key="1">
    <source>
        <dbReference type="SAM" id="MobiDB-lite"/>
    </source>
</evidence>
<sequence>MTSPDPEPRGTAGVDARGNPFPGDTPPAEGGVSGISTPEPPELRHAWGTWPAWLVVLLCVAVSLMLIGVIIALAV</sequence>
<feature type="region of interest" description="Disordered" evidence="1">
    <location>
        <begin position="1"/>
        <end position="39"/>
    </location>
</feature>
<evidence type="ECO:0000313" key="3">
    <source>
        <dbReference type="EMBL" id="XCM78249.1"/>
    </source>
</evidence>
<organism evidence="3">
    <name type="scientific">Kitasatospora camelliae</name>
    <dbReference type="NCBI Taxonomy" id="3156397"/>
    <lineage>
        <taxon>Bacteria</taxon>
        <taxon>Bacillati</taxon>
        <taxon>Actinomycetota</taxon>
        <taxon>Actinomycetes</taxon>
        <taxon>Kitasatosporales</taxon>
        <taxon>Streptomycetaceae</taxon>
        <taxon>Kitasatospora</taxon>
    </lineage>
</organism>
<keyword evidence="2" id="KW-1133">Transmembrane helix</keyword>
<accession>A0AAU8JPP8</accession>
<proteinExistence type="predicted"/>
<protein>
    <submittedName>
        <fullName evidence="3">DUF6480 family protein</fullName>
    </submittedName>
</protein>
<evidence type="ECO:0000256" key="2">
    <source>
        <dbReference type="SAM" id="Phobius"/>
    </source>
</evidence>